<evidence type="ECO:0000313" key="1">
    <source>
        <dbReference type="EMBL" id="TGE07740.1"/>
    </source>
</evidence>
<name>A0A4Z0P6V5_9BACT</name>
<dbReference type="EMBL" id="SRLA01000002">
    <property type="protein sequence ID" value="TGE07740.1"/>
    <property type="molecule type" value="Genomic_DNA"/>
</dbReference>
<gene>
    <name evidence="1" type="ORF">EU556_08275</name>
</gene>
<comment type="caution">
    <text evidence="1">The sequence shown here is derived from an EMBL/GenBank/DDBJ whole genome shotgun (WGS) entry which is preliminary data.</text>
</comment>
<accession>A0A4Z0P6V5</accession>
<organism evidence="1 2">
    <name type="scientific">Hymenobacter fodinae</name>
    <dbReference type="NCBI Taxonomy" id="2510796"/>
    <lineage>
        <taxon>Bacteria</taxon>
        <taxon>Pseudomonadati</taxon>
        <taxon>Bacteroidota</taxon>
        <taxon>Cytophagia</taxon>
        <taxon>Cytophagales</taxon>
        <taxon>Hymenobacteraceae</taxon>
        <taxon>Hymenobacter</taxon>
    </lineage>
</organism>
<protein>
    <submittedName>
        <fullName evidence="1">Uncharacterized protein</fullName>
    </submittedName>
</protein>
<sequence>MCNCIKESEEQILAHLTERDKGKAIISKGAGFLNVAISFGKGPAQRGYDEFEYKTTRIKNDGSTGATQKKITCMYHTYCPFCGVKIEE</sequence>
<dbReference type="Proteomes" id="UP000298337">
    <property type="component" value="Unassembled WGS sequence"/>
</dbReference>
<keyword evidence="2" id="KW-1185">Reference proteome</keyword>
<evidence type="ECO:0000313" key="2">
    <source>
        <dbReference type="Proteomes" id="UP000298337"/>
    </source>
</evidence>
<dbReference type="RefSeq" id="WP_135433103.1">
    <property type="nucleotide sequence ID" value="NZ_SRLA01000002.1"/>
</dbReference>
<proteinExistence type="predicted"/>
<dbReference type="OrthoDB" id="9113366at2"/>
<reference evidence="1 2" key="1">
    <citation type="submission" date="2019-04" db="EMBL/GenBank/DDBJ databases">
        <authorList>
            <person name="Feng G."/>
            <person name="Zhang J."/>
            <person name="Zhu H."/>
        </authorList>
    </citation>
    <scope>NUCLEOTIDE SEQUENCE [LARGE SCALE GENOMIC DNA]</scope>
    <source>
        <strain evidence="1 2">92R-1</strain>
    </source>
</reference>
<dbReference type="AlphaFoldDB" id="A0A4Z0P6V5"/>